<dbReference type="GO" id="GO:1902600">
    <property type="term" value="P:proton transmembrane transport"/>
    <property type="evidence" value="ECO:0007669"/>
    <property type="project" value="TreeGrafter"/>
</dbReference>
<dbReference type="Gene3D" id="3.40.1110.10">
    <property type="entry name" value="Calcium-transporting ATPase, cytoplasmic domain N"/>
    <property type="match status" value="1"/>
</dbReference>
<keyword evidence="5" id="KW-0547">Nucleotide-binding</keyword>
<dbReference type="Pfam" id="PF08282">
    <property type="entry name" value="Hydrolase_3"/>
    <property type="match status" value="1"/>
</dbReference>
<evidence type="ECO:0000256" key="1">
    <source>
        <dbReference type="ARBA" id="ARBA00004127"/>
    </source>
</evidence>
<dbReference type="InterPro" id="IPR023214">
    <property type="entry name" value="HAD_sf"/>
</dbReference>
<dbReference type="Pfam" id="PF00689">
    <property type="entry name" value="Cation_ATPase_C"/>
    <property type="match status" value="1"/>
</dbReference>
<dbReference type="InterPro" id="IPR001757">
    <property type="entry name" value="P_typ_ATPase"/>
</dbReference>
<dbReference type="Gene3D" id="2.70.150.10">
    <property type="entry name" value="Calcium-transporting ATPase, cytoplasmic transduction domain A"/>
    <property type="match status" value="1"/>
</dbReference>
<keyword evidence="10 11" id="KW-0472">Membrane</keyword>
<dbReference type="InterPro" id="IPR050510">
    <property type="entry name" value="Cation_transp_ATPase_P-type"/>
</dbReference>
<dbReference type="Pfam" id="PF00690">
    <property type="entry name" value="Cation_ATPase_N"/>
    <property type="match status" value="1"/>
</dbReference>
<feature type="transmembrane region" description="Helical" evidence="11">
    <location>
        <begin position="880"/>
        <end position="899"/>
    </location>
</feature>
<feature type="transmembrane region" description="Helical" evidence="11">
    <location>
        <begin position="283"/>
        <end position="307"/>
    </location>
</feature>
<dbReference type="FunFam" id="2.70.150.10:FF:000160">
    <property type="entry name" value="Sarcoplasmic/endoplasmic reticulum calcium ATPase 1"/>
    <property type="match status" value="1"/>
</dbReference>
<dbReference type="InterPro" id="IPR006068">
    <property type="entry name" value="ATPase_P-typ_cation-transptr_C"/>
</dbReference>
<feature type="transmembrane region" description="Helical" evidence="11">
    <location>
        <begin position="773"/>
        <end position="792"/>
    </location>
</feature>
<evidence type="ECO:0000259" key="12">
    <source>
        <dbReference type="SMART" id="SM00831"/>
    </source>
</evidence>
<dbReference type="PANTHER" id="PTHR43294">
    <property type="entry name" value="SODIUM/POTASSIUM-TRANSPORTING ATPASE SUBUNIT ALPHA"/>
    <property type="match status" value="1"/>
</dbReference>
<dbReference type="GO" id="GO:1990573">
    <property type="term" value="P:potassium ion import across plasma membrane"/>
    <property type="evidence" value="ECO:0007669"/>
    <property type="project" value="TreeGrafter"/>
</dbReference>
<sequence length="909" mass="98772">MENKGFKPSNLWHTLSVDELLKEVQTDRDRGLSAVEVEKRQAHFGENSIEQKAGKPKFLRFLEQFNQPLLYILILAGVIKATLGQWINAWVIWGVVWINATVGFIQEMKAESAIAALSSSLETNATICRDGQKIQIPSSQIVPGDLVFLTSGDKVPADLRLIQTKNLQINESGLTGESTAVEKQTNPVRPDTPLAERRNMAYAGSFITSGRATGIVVAIGQDTETGRISQLMQKQPNLTTPLTRKFDRFSRQLLYIILGIAGLTFAVGLGYEANWPSMLEATVALAVSAIPEGLPAVVTIALAIGVGRMARRHAIIRKLPAVETLGSATTICSDKTGTLTENQMTVQGVYAGGRHYTVSGTGYTPEGEVYCDGVAIDLERTPVLKNCAIAGLLCNDSHLERREGTYKPIGDPTEIAPIVLAVKLGLDPVALERQWPRLDAIPFESEHQYMATLHRRPDGESPIVYVKGSAEAVLSRCEWAFNVDNQLELLKSDKIHAIVDEFADRGLRVLAFAQKTLDSDSLEEEAVAGGLQLLGLQATIDPPREDAIRAIAACKEAGIRVKMITGDHPLTARAIATQMRLKRDGAIVTFTGRQLAGMNPVELAKAAVEGVVFARVAPEQKLQLVEALQAQGEVVAMTGDGVNDAPALKQADIGVAMGKTGTEVAKEAADIVLTDDNFASIEAAVEEGRTVYRNLIKAISFILPVNGGESMTILLSVLLGQTDRLPILSLQVLWLNMINSIAMTVPLAFEAKSAWVMQNPPIHADRSLLNRSLLQRIGLISISNWIVIFGMFEAIDRATGNIALARTMAIQALIAGRIFYLISLSQWSTSLWDRWSGKSVRIEPAPILWVGIGVTVVLQLLFSQLPIFNLLFATYPLTPNQWLICFAVGLPTIAIAAIANRLDPQDNNA</sequence>
<keyword evidence="4 11" id="KW-0812">Transmembrane</keyword>
<name>A0A6H1TVI1_9CYAN</name>
<feature type="transmembrane region" description="Helical" evidence="11">
    <location>
        <begin position="698"/>
        <end position="719"/>
    </location>
</feature>
<dbReference type="PROSITE" id="PS00154">
    <property type="entry name" value="ATPASE_E1_E2"/>
    <property type="match status" value="1"/>
</dbReference>
<feature type="transmembrane region" description="Helical" evidence="11">
    <location>
        <begin position="804"/>
        <end position="824"/>
    </location>
</feature>
<gene>
    <name evidence="13" type="ORF">HCG48_07570</name>
</gene>
<dbReference type="FunFam" id="3.40.50.1000:FF:000028">
    <property type="entry name" value="Calcium-transporting P-type ATPase, putative"/>
    <property type="match status" value="1"/>
</dbReference>
<reference evidence="13 14" key="1">
    <citation type="submission" date="2020-04" db="EMBL/GenBank/DDBJ databases">
        <authorList>
            <person name="Basu S."/>
            <person name="Maruthanayagam V."/>
            <person name="Chakraborty S."/>
            <person name="Pramanik A."/>
            <person name="Mukherjee J."/>
            <person name="Brink B."/>
        </authorList>
    </citation>
    <scope>NUCLEOTIDE SEQUENCE [LARGE SCALE GENOMIC DNA]</scope>
    <source>
        <strain evidence="13 14">AP17</strain>
    </source>
</reference>
<evidence type="ECO:0000256" key="8">
    <source>
        <dbReference type="ARBA" id="ARBA00022967"/>
    </source>
</evidence>
<comment type="subcellular location">
    <subcellularLocation>
        <location evidence="1">Endomembrane system</location>
        <topology evidence="1">Multi-pass membrane protein</topology>
    </subcellularLocation>
</comment>
<dbReference type="Proteomes" id="UP000500857">
    <property type="component" value="Chromosome"/>
</dbReference>
<dbReference type="RefSeq" id="WP_168568610.1">
    <property type="nucleotide sequence ID" value="NZ_CP051167.1"/>
</dbReference>
<evidence type="ECO:0000256" key="5">
    <source>
        <dbReference type="ARBA" id="ARBA00022741"/>
    </source>
</evidence>
<dbReference type="PRINTS" id="PR00120">
    <property type="entry name" value="HATPASE"/>
</dbReference>
<evidence type="ECO:0000256" key="3">
    <source>
        <dbReference type="ARBA" id="ARBA00022553"/>
    </source>
</evidence>
<dbReference type="Gene3D" id="1.20.1110.10">
    <property type="entry name" value="Calcium-transporting ATPase, transmembrane domain"/>
    <property type="match status" value="1"/>
</dbReference>
<dbReference type="NCBIfam" id="TIGR01494">
    <property type="entry name" value="ATPase_P-type"/>
    <property type="match status" value="2"/>
</dbReference>
<comment type="similarity">
    <text evidence="2">Belongs to the cation transport ATPase (P-type) (TC 3.A.3) family. Type IIA subfamily.</text>
</comment>
<feature type="domain" description="Cation-transporting P-type ATPase N-terminal" evidence="12">
    <location>
        <begin position="11"/>
        <end position="85"/>
    </location>
</feature>
<dbReference type="SMART" id="SM00831">
    <property type="entry name" value="Cation_ATPase_N"/>
    <property type="match status" value="1"/>
</dbReference>
<dbReference type="InterPro" id="IPR036412">
    <property type="entry name" value="HAD-like_sf"/>
</dbReference>
<keyword evidence="8" id="KW-1278">Translocase</keyword>
<dbReference type="GO" id="GO:0005524">
    <property type="term" value="F:ATP binding"/>
    <property type="evidence" value="ECO:0007669"/>
    <property type="project" value="UniProtKB-KW"/>
</dbReference>
<dbReference type="SFLD" id="SFLDF00027">
    <property type="entry name" value="p-type_atpase"/>
    <property type="match status" value="1"/>
</dbReference>
<feature type="transmembrane region" description="Helical" evidence="11">
    <location>
        <begin position="253"/>
        <end position="271"/>
    </location>
</feature>
<dbReference type="GO" id="GO:0012505">
    <property type="term" value="C:endomembrane system"/>
    <property type="evidence" value="ECO:0007669"/>
    <property type="project" value="UniProtKB-SubCell"/>
</dbReference>
<dbReference type="GO" id="GO:0005391">
    <property type="term" value="F:P-type sodium:potassium-exchanging transporter activity"/>
    <property type="evidence" value="ECO:0007669"/>
    <property type="project" value="TreeGrafter"/>
</dbReference>
<keyword evidence="14" id="KW-1185">Reference proteome</keyword>
<evidence type="ECO:0000313" key="13">
    <source>
        <dbReference type="EMBL" id="QIZ70455.1"/>
    </source>
</evidence>
<evidence type="ECO:0000256" key="11">
    <source>
        <dbReference type="SAM" id="Phobius"/>
    </source>
</evidence>
<evidence type="ECO:0000256" key="7">
    <source>
        <dbReference type="ARBA" id="ARBA00022842"/>
    </source>
</evidence>
<dbReference type="SUPFAM" id="SSF81660">
    <property type="entry name" value="Metal cation-transporting ATPase, ATP-binding domain N"/>
    <property type="match status" value="1"/>
</dbReference>
<dbReference type="AlphaFoldDB" id="A0A6H1TVI1"/>
<dbReference type="KEGG" id="oxy:HCG48_07570"/>
<dbReference type="PANTHER" id="PTHR43294:SF20">
    <property type="entry name" value="P-TYPE ATPASE"/>
    <property type="match status" value="1"/>
</dbReference>
<dbReference type="InterPro" id="IPR044492">
    <property type="entry name" value="P_typ_ATPase_HD_dom"/>
</dbReference>
<evidence type="ECO:0000313" key="14">
    <source>
        <dbReference type="Proteomes" id="UP000500857"/>
    </source>
</evidence>
<organism evidence="13 14">
    <name type="scientific">Oxynema aestuarii AP17</name>
    <dbReference type="NCBI Taxonomy" id="2064643"/>
    <lineage>
        <taxon>Bacteria</taxon>
        <taxon>Bacillati</taxon>
        <taxon>Cyanobacteriota</taxon>
        <taxon>Cyanophyceae</taxon>
        <taxon>Oscillatoriophycideae</taxon>
        <taxon>Oscillatoriales</taxon>
        <taxon>Oscillatoriaceae</taxon>
        <taxon>Oxynema</taxon>
        <taxon>Oxynema aestuarii</taxon>
    </lineage>
</organism>
<feature type="transmembrane region" description="Helical" evidence="11">
    <location>
        <begin position="845"/>
        <end position="868"/>
    </location>
</feature>
<keyword evidence="6" id="KW-0067">ATP-binding</keyword>
<dbReference type="Pfam" id="PF13246">
    <property type="entry name" value="Cation_ATPase"/>
    <property type="match status" value="1"/>
</dbReference>
<dbReference type="InterPro" id="IPR008250">
    <property type="entry name" value="ATPase_P-typ_transduc_dom_A_sf"/>
</dbReference>
<dbReference type="SUPFAM" id="SSF81665">
    <property type="entry name" value="Calcium ATPase, transmembrane domain M"/>
    <property type="match status" value="1"/>
</dbReference>
<feature type="transmembrane region" description="Helical" evidence="11">
    <location>
        <begin position="89"/>
        <end position="105"/>
    </location>
</feature>
<dbReference type="SFLD" id="SFLDG00002">
    <property type="entry name" value="C1.7:_P-type_atpase_like"/>
    <property type="match status" value="1"/>
</dbReference>
<keyword evidence="9 11" id="KW-1133">Transmembrane helix</keyword>
<dbReference type="PRINTS" id="PR00119">
    <property type="entry name" value="CATATPASE"/>
</dbReference>
<evidence type="ECO:0000256" key="9">
    <source>
        <dbReference type="ARBA" id="ARBA00022989"/>
    </source>
</evidence>
<dbReference type="InterPro" id="IPR018303">
    <property type="entry name" value="ATPase_P-typ_P_site"/>
</dbReference>
<dbReference type="Gene3D" id="3.40.50.1000">
    <property type="entry name" value="HAD superfamily/HAD-like"/>
    <property type="match status" value="1"/>
</dbReference>
<dbReference type="GO" id="GO:0005886">
    <property type="term" value="C:plasma membrane"/>
    <property type="evidence" value="ECO:0007669"/>
    <property type="project" value="TreeGrafter"/>
</dbReference>
<dbReference type="GO" id="GO:0016887">
    <property type="term" value="F:ATP hydrolysis activity"/>
    <property type="evidence" value="ECO:0007669"/>
    <property type="project" value="InterPro"/>
</dbReference>
<proteinExistence type="inferred from homology"/>
<dbReference type="GO" id="GO:0030007">
    <property type="term" value="P:intracellular potassium ion homeostasis"/>
    <property type="evidence" value="ECO:0007669"/>
    <property type="project" value="TreeGrafter"/>
</dbReference>
<dbReference type="Pfam" id="PF00122">
    <property type="entry name" value="E1-E2_ATPase"/>
    <property type="match status" value="1"/>
</dbReference>
<evidence type="ECO:0000256" key="6">
    <source>
        <dbReference type="ARBA" id="ARBA00022840"/>
    </source>
</evidence>
<evidence type="ECO:0000256" key="4">
    <source>
        <dbReference type="ARBA" id="ARBA00022692"/>
    </source>
</evidence>
<evidence type="ECO:0000256" key="2">
    <source>
        <dbReference type="ARBA" id="ARBA00005675"/>
    </source>
</evidence>
<protein>
    <submittedName>
        <fullName evidence="13">HAD-IC family P-type ATPase</fullName>
    </submittedName>
</protein>
<evidence type="ECO:0000256" key="10">
    <source>
        <dbReference type="ARBA" id="ARBA00023136"/>
    </source>
</evidence>
<dbReference type="SUPFAM" id="SSF81653">
    <property type="entry name" value="Calcium ATPase, transduction domain A"/>
    <property type="match status" value="1"/>
</dbReference>
<feature type="transmembrane region" description="Helical" evidence="11">
    <location>
        <begin position="725"/>
        <end position="749"/>
    </location>
</feature>
<dbReference type="EMBL" id="CP051167">
    <property type="protein sequence ID" value="QIZ70455.1"/>
    <property type="molecule type" value="Genomic_DNA"/>
</dbReference>
<keyword evidence="7" id="KW-0460">Magnesium</keyword>
<dbReference type="InterPro" id="IPR023299">
    <property type="entry name" value="ATPase_P-typ_cyto_dom_N"/>
</dbReference>
<dbReference type="GO" id="GO:0036376">
    <property type="term" value="P:sodium ion export across plasma membrane"/>
    <property type="evidence" value="ECO:0007669"/>
    <property type="project" value="TreeGrafter"/>
</dbReference>
<dbReference type="GO" id="GO:0006883">
    <property type="term" value="P:intracellular sodium ion homeostasis"/>
    <property type="evidence" value="ECO:0007669"/>
    <property type="project" value="TreeGrafter"/>
</dbReference>
<dbReference type="SFLD" id="SFLDS00003">
    <property type="entry name" value="Haloacid_Dehalogenase"/>
    <property type="match status" value="1"/>
</dbReference>
<accession>A0A6H1TVI1</accession>
<keyword evidence="3" id="KW-0597">Phosphoprotein</keyword>
<dbReference type="InterPro" id="IPR004014">
    <property type="entry name" value="ATPase_P-typ_cation-transptr_N"/>
</dbReference>
<dbReference type="InterPro" id="IPR023298">
    <property type="entry name" value="ATPase_P-typ_TM_dom_sf"/>
</dbReference>
<dbReference type="SUPFAM" id="SSF56784">
    <property type="entry name" value="HAD-like"/>
    <property type="match status" value="1"/>
</dbReference>
<dbReference type="InterPro" id="IPR059000">
    <property type="entry name" value="ATPase_P-type_domA"/>
</dbReference>